<reference evidence="2" key="1">
    <citation type="submission" date="2020-11" db="EMBL/GenBank/DDBJ databases">
        <authorList>
            <person name="Bejerman N."/>
        </authorList>
    </citation>
    <scope>NUCLEOTIDE SEQUENCE</scope>
    <source>
        <strain evidence="2">Feru</strain>
    </source>
</reference>
<accession>A0A7T5UFA1</accession>
<dbReference type="EMBL" id="MW328726">
    <property type="protein sequence ID" value="QQG34576.1"/>
    <property type="molecule type" value="Genomic_RNA"/>
</dbReference>
<dbReference type="Pfam" id="PF01443">
    <property type="entry name" value="Viral_helicase1"/>
    <property type="match status" value="1"/>
</dbReference>
<evidence type="ECO:0000313" key="2">
    <source>
        <dbReference type="EMBL" id="QQG34576.1"/>
    </source>
</evidence>
<organism evidence="2">
    <name type="scientific">Ferula potexvirus 1</name>
    <dbReference type="NCBI Taxonomy" id="2794414"/>
    <lineage>
        <taxon>Viruses</taxon>
        <taxon>Riboviria</taxon>
        <taxon>Orthornavirae</taxon>
        <taxon>Kitrinoviricota</taxon>
        <taxon>Alsuviricetes</taxon>
        <taxon>Tymovirales</taxon>
        <taxon>Alphaflexiviridae</taxon>
        <taxon>Potexvirus</taxon>
    </lineage>
</organism>
<protein>
    <submittedName>
        <fullName evidence="2">TGB1</fullName>
    </submittedName>
</protein>
<sequence length="232" mass="25845">MRVILKLDFRKNIIYKTLVEAGWERTALPISYPLVVHGVAGSGKSRVIRPLKTVHNIPTYTLCVTDNPRVDCSNITALPTNPVPGFILDEYHIDKERCTGALLVLGDPLQSHEECFPPHFVSFSSFRIGRSLASLFPPLVSVSPVEDSVEVANCWTVDPVGTILCFEPEVADLLLSHNLEFTHPDHCRGAQFNTVTLYTSSEPLDPVWLYLSVTRHTTKLLWLCPDAIAAPR</sequence>
<evidence type="ECO:0000259" key="1">
    <source>
        <dbReference type="Pfam" id="PF01443"/>
    </source>
</evidence>
<dbReference type="GO" id="GO:0005524">
    <property type="term" value="F:ATP binding"/>
    <property type="evidence" value="ECO:0007669"/>
    <property type="project" value="InterPro"/>
</dbReference>
<proteinExistence type="predicted"/>
<feature type="domain" description="(+)RNA virus helicase C-terminal" evidence="1">
    <location>
        <begin position="34"/>
        <end position="221"/>
    </location>
</feature>
<name>A0A7T5UFA1_9VIRU</name>
<dbReference type="InterPro" id="IPR027351">
    <property type="entry name" value="(+)RNA_virus_helicase_core_dom"/>
</dbReference>